<feature type="compositionally biased region" description="Basic and acidic residues" evidence="1">
    <location>
        <begin position="160"/>
        <end position="170"/>
    </location>
</feature>
<feature type="region of interest" description="Disordered" evidence="1">
    <location>
        <begin position="1"/>
        <end position="77"/>
    </location>
</feature>
<dbReference type="AlphaFoldDB" id="A0AAN8QF18"/>
<feature type="compositionally biased region" description="Polar residues" evidence="1">
    <location>
        <begin position="233"/>
        <end position="245"/>
    </location>
</feature>
<dbReference type="EMBL" id="JAGTTL010000026">
    <property type="protein sequence ID" value="KAK6302165.1"/>
    <property type="molecule type" value="Genomic_DNA"/>
</dbReference>
<dbReference type="Proteomes" id="UP001356427">
    <property type="component" value="Unassembled WGS sequence"/>
</dbReference>
<proteinExistence type="predicted"/>
<feature type="compositionally biased region" description="Polar residues" evidence="1">
    <location>
        <begin position="48"/>
        <end position="57"/>
    </location>
</feature>
<feature type="region of interest" description="Disordered" evidence="1">
    <location>
        <begin position="135"/>
        <end position="255"/>
    </location>
</feature>
<evidence type="ECO:0000256" key="1">
    <source>
        <dbReference type="SAM" id="MobiDB-lite"/>
    </source>
</evidence>
<accession>A0AAN8QF18</accession>
<gene>
    <name evidence="2" type="ORF">J4Q44_G00282180</name>
</gene>
<name>A0AAN8QF18_9TELE</name>
<feature type="compositionally biased region" description="Low complexity" evidence="1">
    <location>
        <begin position="194"/>
        <end position="212"/>
    </location>
</feature>
<protein>
    <submittedName>
        <fullName evidence="2">Uncharacterized protein</fullName>
    </submittedName>
</protein>
<evidence type="ECO:0000313" key="3">
    <source>
        <dbReference type="Proteomes" id="UP001356427"/>
    </source>
</evidence>
<reference evidence="2 3" key="1">
    <citation type="submission" date="2021-04" db="EMBL/GenBank/DDBJ databases">
        <authorList>
            <person name="De Guttry C."/>
            <person name="Zahm M."/>
            <person name="Klopp C."/>
            <person name="Cabau C."/>
            <person name="Louis A."/>
            <person name="Berthelot C."/>
            <person name="Parey E."/>
            <person name="Roest Crollius H."/>
            <person name="Montfort J."/>
            <person name="Robinson-Rechavi M."/>
            <person name="Bucao C."/>
            <person name="Bouchez O."/>
            <person name="Gislard M."/>
            <person name="Lluch J."/>
            <person name="Milhes M."/>
            <person name="Lampietro C."/>
            <person name="Lopez Roques C."/>
            <person name="Donnadieu C."/>
            <person name="Braasch I."/>
            <person name="Desvignes T."/>
            <person name="Postlethwait J."/>
            <person name="Bobe J."/>
            <person name="Wedekind C."/>
            <person name="Guiguen Y."/>
        </authorList>
    </citation>
    <scope>NUCLEOTIDE SEQUENCE [LARGE SCALE GENOMIC DNA]</scope>
    <source>
        <strain evidence="2">Cs_M1</strain>
        <tissue evidence="2">Blood</tissue>
    </source>
</reference>
<organism evidence="2 3">
    <name type="scientific">Coregonus suidteri</name>
    <dbReference type="NCBI Taxonomy" id="861788"/>
    <lineage>
        <taxon>Eukaryota</taxon>
        <taxon>Metazoa</taxon>
        <taxon>Chordata</taxon>
        <taxon>Craniata</taxon>
        <taxon>Vertebrata</taxon>
        <taxon>Euteleostomi</taxon>
        <taxon>Actinopterygii</taxon>
        <taxon>Neopterygii</taxon>
        <taxon>Teleostei</taxon>
        <taxon>Protacanthopterygii</taxon>
        <taxon>Salmoniformes</taxon>
        <taxon>Salmonidae</taxon>
        <taxon>Coregoninae</taxon>
        <taxon>Coregonus</taxon>
    </lineage>
</organism>
<comment type="caution">
    <text evidence="2">The sequence shown here is derived from an EMBL/GenBank/DDBJ whole genome shotgun (WGS) entry which is preliminary data.</text>
</comment>
<feature type="region of interest" description="Disordered" evidence="1">
    <location>
        <begin position="300"/>
        <end position="328"/>
    </location>
</feature>
<keyword evidence="3" id="KW-1185">Reference proteome</keyword>
<feature type="compositionally biased region" description="Polar residues" evidence="1">
    <location>
        <begin position="14"/>
        <end position="26"/>
    </location>
</feature>
<evidence type="ECO:0000313" key="2">
    <source>
        <dbReference type="EMBL" id="KAK6302165.1"/>
    </source>
</evidence>
<sequence>MKTKELSKQCYKSHGSTPPQGCSSLSAGAPTTAPPILNRALSKGKPFRSSSLSLSPTQRHRDTHHFRTPPISRGPRVAGLHLKEVDSAEMEVESLRGFDTGRDGGDDRQRSGFQNMQTLSRYVGKKGWREVPYTRLDRGLKPSPPSLRTRSVPIIPSLQGHDHKGGHMDWSRQWVSQGGGLAGPGYKAQGPAGSNSHTPCHSTTSSSETVLESEARPSHVHPRGAKTALGLGTSPSHMHQGSSETPAGPGGLFQHSSLCPSGTAAFRSGVARLNSTKTVIAVTVLESEGKSMRYTPRLVYSCPGSRGPQAEGQREAQGLGEQYPSPDG</sequence>